<keyword evidence="3" id="KW-1185">Reference proteome</keyword>
<dbReference type="EMBL" id="CP045909">
    <property type="protein sequence ID" value="QQP32496.1"/>
    <property type="molecule type" value="Genomic_DNA"/>
</dbReference>
<keyword evidence="1" id="KW-0472">Membrane</keyword>
<dbReference type="Proteomes" id="UP000595437">
    <property type="component" value="Chromosome 20"/>
</dbReference>
<feature type="transmembrane region" description="Helical" evidence="1">
    <location>
        <begin position="12"/>
        <end position="31"/>
    </location>
</feature>
<organism evidence="2 3">
    <name type="scientific">Caligus rogercresseyi</name>
    <name type="common">Sea louse</name>
    <dbReference type="NCBI Taxonomy" id="217165"/>
    <lineage>
        <taxon>Eukaryota</taxon>
        <taxon>Metazoa</taxon>
        <taxon>Ecdysozoa</taxon>
        <taxon>Arthropoda</taxon>
        <taxon>Crustacea</taxon>
        <taxon>Multicrustacea</taxon>
        <taxon>Hexanauplia</taxon>
        <taxon>Copepoda</taxon>
        <taxon>Siphonostomatoida</taxon>
        <taxon>Caligidae</taxon>
        <taxon>Caligus</taxon>
    </lineage>
</organism>
<dbReference type="AlphaFoldDB" id="A0A7T8GM53"/>
<evidence type="ECO:0000256" key="1">
    <source>
        <dbReference type="SAM" id="Phobius"/>
    </source>
</evidence>
<reference evidence="3" key="1">
    <citation type="submission" date="2021-01" db="EMBL/GenBank/DDBJ databases">
        <title>Caligus Genome Assembly.</title>
        <authorList>
            <person name="Gallardo-Escarate C."/>
        </authorList>
    </citation>
    <scope>NUCLEOTIDE SEQUENCE [LARGE SCALE GENOMIC DNA]</scope>
</reference>
<accession>A0A7T8GM53</accession>
<evidence type="ECO:0000313" key="3">
    <source>
        <dbReference type="Proteomes" id="UP000595437"/>
    </source>
</evidence>
<keyword evidence="1" id="KW-0812">Transmembrane</keyword>
<keyword evidence="1" id="KW-1133">Transmembrane helix</keyword>
<proteinExistence type="predicted"/>
<name>A0A7T8GM53_CALRO</name>
<protein>
    <submittedName>
        <fullName evidence="2">Uncharacterized protein</fullName>
    </submittedName>
</protein>
<sequence>MGGNEKSKGPMGALGAGCLLGASGIILIQRLSHKMEKQRSPGFKRMLFEGSSCLYTQRFKRFMPPLMSLNEASSKEKTLK</sequence>
<gene>
    <name evidence="2" type="ORF">FKW44_024824</name>
</gene>
<evidence type="ECO:0000313" key="2">
    <source>
        <dbReference type="EMBL" id="QQP32496.1"/>
    </source>
</evidence>